<name>A0A1I4KQ41_9BACI</name>
<protein>
    <submittedName>
        <fullName evidence="1">Uncharacterized protein</fullName>
    </submittedName>
</protein>
<dbReference type="EMBL" id="FOTY01000005">
    <property type="protein sequence ID" value="SFL80888.1"/>
    <property type="molecule type" value="Genomic_DNA"/>
</dbReference>
<sequence>MNLSAKFITVNQLEIVINQLKEIGDDNDFQVLLMTPFGFLKGDIEDITDKDGFMVDSPDNPDAMRIDLSYLVKMKNDFLKDPENQHIEITNDDGTLNLVNVEIYKDTFLNPIATLPQMLVFVDQIISCAIVPRENNFEVHE</sequence>
<accession>A0A1I4KQ41</accession>
<reference evidence="1 2" key="1">
    <citation type="submission" date="2016-10" db="EMBL/GenBank/DDBJ databases">
        <authorList>
            <person name="de Groot N.N."/>
        </authorList>
    </citation>
    <scope>NUCLEOTIDE SEQUENCE [LARGE SCALE GENOMIC DNA]</scope>
    <source>
        <strain evidence="1 2">CGMCC 1.6134</strain>
    </source>
</reference>
<gene>
    <name evidence="1" type="ORF">SAMN04488054_105158</name>
</gene>
<organism evidence="1 2">
    <name type="scientific">Salibacterium qingdaonense</name>
    <dbReference type="NCBI Taxonomy" id="266892"/>
    <lineage>
        <taxon>Bacteria</taxon>
        <taxon>Bacillati</taxon>
        <taxon>Bacillota</taxon>
        <taxon>Bacilli</taxon>
        <taxon>Bacillales</taxon>
        <taxon>Bacillaceae</taxon>
    </lineage>
</organism>
<dbReference type="Proteomes" id="UP000199668">
    <property type="component" value="Unassembled WGS sequence"/>
</dbReference>
<keyword evidence="2" id="KW-1185">Reference proteome</keyword>
<proteinExistence type="predicted"/>
<dbReference type="AlphaFoldDB" id="A0A1I4KQ41"/>
<dbReference type="OrthoDB" id="9864673at2"/>
<evidence type="ECO:0000313" key="1">
    <source>
        <dbReference type="EMBL" id="SFL80888.1"/>
    </source>
</evidence>
<dbReference type="RefSeq" id="WP_090926250.1">
    <property type="nucleotide sequence ID" value="NZ_FOTY01000005.1"/>
</dbReference>
<evidence type="ECO:0000313" key="2">
    <source>
        <dbReference type="Proteomes" id="UP000199668"/>
    </source>
</evidence>